<evidence type="ECO:0000256" key="7">
    <source>
        <dbReference type="ARBA" id="ARBA00026248"/>
    </source>
</evidence>
<evidence type="ECO:0000256" key="9">
    <source>
        <dbReference type="SAM" id="Phobius"/>
    </source>
</evidence>
<dbReference type="InterPro" id="IPR005829">
    <property type="entry name" value="Sugar_transporter_CS"/>
</dbReference>
<feature type="transmembrane region" description="Helical" evidence="9">
    <location>
        <begin position="414"/>
        <end position="435"/>
    </location>
</feature>
<feature type="transmembrane region" description="Helical" evidence="9">
    <location>
        <begin position="145"/>
        <end position="161"/>
    </location>
</feature>
<keyword evidence="7" id="KW-0462">Maltose metabolism</keyword>
<feature type="transmembrane region" description="Helical" evidence="9">
    <location>
        <begin position="115"/>
        <end position="133"/>
    </location>
</feature>
<evidence type="ECO:0000256" key="2">
    <source>
        <dbReference type="ARBA" id="ARBA00010992"/>
    </source>
</evidence>
<keyword evidence="5 9" id="KW-1133">Transmembrane helix</keyword>
<feature type="transmembrane region" description="Helical" evidence="9">
    <location>
        <begin position="483"/>
        <end position="499"/>
    </location>
</feature>
<evidence type="ECO:0000256" key="3">
    <source>
        <dbReference type="ARBA" id="ARBA00022448"/>
    </source>
</evidence>
<feature type="transmembrane region" description="Helical" evidence="9">
    <location>
        <begin position="200"/>
        <end position="220"/>
    </location>
</feature>
<evidence type="ECO:0000259" key="10">
    <source>
        <dbReference type="PROSITE" id="PS50850"/>
    </source>
</evidence>
<dbReference type="NCBIfam" id="TIGR00879">
    <property type="entry name" value="SP"/>
    <property type="match status" value="1"/>
</dbReference>
<evidence type="ECO:0000256" key="1">
    <source>
        <dbReference type="ARBA" id="ARBA00004141"/>
    </source>
</evidence>
<keyword evidence="4 9" id="KW-0812">Transmembrane</keyword>
<evidence type="ECO:0000256" key="6">
    <source>
        <dbReference type="ARBA" id="ARBA00023136"/>
    </source>
</evidence>
<dbReference type="Proteomes" id="UP000799767">
    <property type="component" value="Unassembled WGS sequence"/>
</dbReference>
<dbReference type="GeneID" id="54478571"/>
<dbReference type="EMBL" id="MU001639">
    <property type="protein sequence ID" value="KAF2480897.1"/>
    <property type="molecule type" value="Genomic_DNA"/>
</dbReference>
<evidence type="ECO:0000256" key="5">
    <source>
        <dbReference type="ARBA" id="ARBA00022989"/>
    </source>
</evidence>
<feature type="transmembrane region" description="Helical" evidence="9">
    <location>
        <begin position="240"/>
        <end position="261"/>
    </location>
</feature>
<dbReference type="Gene3D" id="1.20.1250.20">
    <property type="entry name" value="MFS general substrate transporter like domains"/>
    <property type="match status" value="1"/>
</dbReference>
<feature type="transmembrane region" description="Helical" evidence="9">
    <location>
        <begin position="455"/>
        <end position="471"/>
    </location>
</feature>
<dbReference type="PRINTS" id="PR00171">
    <property type="entry name" value="SUGRTRNSPORT"/>
</dbReference>
<evidence type="ECO:0000313" key="11">
    <source>
        <dbReference type="EMBL" id="KAF2480897.1"/>
    </source>
</evidence>
<dbReference type="InterPro" id="IPR003663">
    <property type="entry name" value="Sugar/inositol_transpt"/>
</dbReference>
<dbReference type="GO" id="GO:0016020">
    <property type="term" value="C:membrane"/>
    <property type="evidence" value="ECO:0007669"/>
    <property type="project" value="UniProtKB-SubCell"/>
</dbReference>
<comment type="subcellular location">
    <subcellularLocation>
        <location evidence="1">Membrane</location>
        <topology evidence="1">Multi-pass membrane protein</topology>
    </subcellularLocation>
</comment>
<dbReference type="PANTHER" id="PTHR48022">
    <property type="entry name" value="PLASTIDIC GLUCOSE TRANSPORTER 4"/>
    <property type="match status" value="1"/>
</dbReference>
<dbReference type="InterPro" id="IPR020846">
    <property type="entry name" value="MFS_dom"/>
</dbReference>
<dbReference type="AlphaFoldDB" id="A0A6A6PNQ6"/>
<name>A0A6A6PNQ6_9PEZI</name>
<sequence length="562" mass="62554">MATDISYLSQEIQAELAQPNARHDPAIIENNAPLAKSIFHDAKEATEAEHKLKPVKGLRKYPKAVFWSVFVSLAVVMDGYDQSFLGSLYAEKAFQKHFGKPFKKGYQVPAPWQSGISNASSVGVIIGILFNGWISERIGMKKTMLGAYVAITGFIFILFFAESKAVLLVGEFLCGIPWGIFHTTAPAYASEVCPVILRAYLTSFVNLSAIFGQLLAAGVLRGVEGMAGRWAYDIPFAIQWIWPVPLFIGMLFCPESPWWLIRKGRVEDAEHALQRLSTGADTRQAIALMTRTTQEEKLTVGGNFFDVFKGTDRRRLEIAFCAWGIQTFSGLPLQGYNTYFFEQAGLDDSNAFGLSIGYYAIGFLGTVLSWFLLTSFGRRSIFLVGLSCMCVVLFTIGFVAIAPSTNRAADWAQSILLVVWVFLYDISVGPVAWTIASEVSATRLRRPTIAIARNSFYLSSIVWGVCVPYLLNPTAAGLKGKTAFVFAGTCLIAVAWTYFRLPETKGRTYEELNILFWRQVPARKFKDESVDAYDEEQFVNPVVDEVLEKRAETHEHKAEAHL</sequence>
<keyword evidence="12" id="KW-1185">Reference proteome</keyword>
<dbReference type="InterPro" id="IPR050360">
    <property type="entry name" value="MFS_Sugar_Transporters"/>
</dbReference>
<dbReference type="SUPFAM" id="SSF103473">
    <property type="entry name" value="MFS general substrate transporter"/>
    <property type="match status" value="1"/>
</dbReference>
<dbReference type="GO" id="GO:0005351">
    <property type="term" value="F:carbohydrate:proton symporter activity"/>
    <property type="evidence" value="ECO:0007669"/>
    <property type="project" value="TreeGrafter"/>
</dbReference>
<comment type="similarity">
    <text evidence="2 8">Belongs to the major facilitator superfamily. Sugar transporter (TC 2.A.1.1) family.</text>
</comment>
<protein>
    <recommendedName>
        <fullName evidence="10">Major facilitator superfamily (MFS) profile domain-containing protein</fullName>
    </recommendedName>
</protein>
<gene>
    <name evidence="11" type="ORF">BDY17DRAFT_326770</name>
</gene>
<evidence type="ECO:0000313" key="12">
    <source>
        <dbReference type="Proteomes" id="UP000799767"/>
    </source>
</evidence>
<dbReference type="PROSITE" id="PS50850">
    <property type="entry name" value="MFS"/>
    <property type="match status" value="1"/>
</dbReference>
<dbReference type="OrthoDB" id="6612291at2759"/>
<keyword evidence="6 9" id="KW-0472">Membrane</keyword>
<organism evidence="11 12">
    <name type="scientific">Neohortaea acidophila</name>
    <dbReference type="NCBI Taxonomy" id="245834"/>
    <lineage>
        <taxon>Eukaryota</taxon>
        <taxon>Fungi</taxon>
        <taxon>Dikarya</taxon>
        <taxon>Ascomycota</taxon>
        <taxon>Pezizomycotina</taxon>
        <taxon>Dothideomycetes</taxon>
        <taxon>Dothideomycetidae</taxon>
        <taxon>Mycosphaerellales</taxon>
        <taxon>Teratosphaeriaceae</taxon>
        <taxon>Neohortaea</taxon>
    </lineage>
</organism>
<feature type="transmembrane region" description="Helical" evidence="9">
    <location>
        <begin position="318"/>
        <end position="336"/>
    </location>
</feature>
<feature type="transmembrane region" description="Helical" evidence="9">
    <location>
        <begin position="167"/>
        <end position="188"/>
    </location>
</feature>
<dbReference type="PANTHER" id="PTHR48022:SF5">
    <property type="entry name" value="ALPHA-GLUCOSIDES PERMEASE MPH2-RELATED"/>
    <property type="match status" value="1"/>
</dbReference>
<evidence type="ECO:0000256" key="4">
    <source>
        <dbReference type="ARBA" id="ARBA00022692"/>
    </source>
</evidence>
<accession>A0A6A6PNQ6</accession>
<feature type="domain" description="Major facilitator superfamily (MFS) profile" evidence="10">
    <location>
        <begin position="67"/>
        <end position="505"/>
    </location>
</feature>
<feature type="transmembrane region" description="Helical" evidence="9">
    <location>
        <begin position="356"/>
        <end position="373"/>
    </location>
</feature>
<dbReference type="RefSeq" id="XP_033587467.1">
    <property type="nucleotide sequence ID" value="XM_033737569.1"/>
</dbReference>
<reference evidence="11" key="1">
    <citation type="journal article" date="2020" name="Stud. Mycol.">
        <title>101 Dothideomycetes genomes: a test case for predicting lifestyles and emergence of pathogens.</title>
        <authorList>
            <person name="Haridas S."/>
            <person name="Albert R."/>
            <person name="Binder M."/>
            <person name="Bloem J."/>
            <person name="Labutti K."/>
            <person name="Salamov A."/>
            <person name="Andreopoulos B."/>
            <person name="Baker S."/>
            <person name="Barry K."/>
            <person name="Bills G."/>
            <person name="Bluhm B."/>
            <person name="Cannon C."/>
            <person name="Castanera R."/>
            <person name="Culley D."/>
            <person name="Daum C."/>
            <person name="Ezra D."/>
            <person name="Gonzalez J."/>
            <person name="Henrissat B."/>
            <person name="Kuo A."/>
            <person name="Liang C."/>
            <person name="Lipzen A."/>
            <person name="Lutzoni F."/>
            <person name="Magnuson J."/>
            <person name="Mondo S."/>
            <person name="Nolan M."/>
            <person name="Ohm R."/>
            <person name="Pangilinan J."/>
            <person name="Park H.-J."/>
            <person name="Ramirez L."/>
            <person name="Alfaro M."/>
            <person name="Sun H."/>
            <person name="Tritt A."/>
            <person name="Yoshinaga Y."/>
            <person name="Zwiers L.-H."/>
            <person name="Turgeon B."/>
            <person name="Goodwin S."/>
            <person name="Spatafora J."/>
            <person name="Crous P."/>
            <person name="Grigoriev I."/>
        </authorList>
    </citation>
    <scope>NUCLEOTIDE SEQUENCE</scope>
    <source>
        <strain evidence="11">CBS 113389</strain>
    </source>
</reference>
<feature type="transmembrane region" description="Helical" evidence="9">
    <location>
        <begin position="380"/>
        <end position="402"/>
    </location>
</feature>
<dbReference type="FunFam" id="1.20.1250.20:FF:000078">
    <property type="entry name" value="MFS maltose transporter, putative"/>
    <property type="match status" value="1"/>
</dbReference>
<evidence type="ECO:0000256" key="8">
    <source>
        <dbReference type="RuleBase" id="RU003346"/>
    </source>
</evidence>
<dbReference type="InterPro" id="IPR036259">
    <property type="entry name" value="MFS_trans_sf"/>
</dbReference>
<dbReference type="GO" id="GO:0000023">
    <property type="term" value="P:maltose metabolic process"/>
    <property type="evidence" value="ECO:0007669"/>
    <property type="project" value="UniProtKB-KW"/>
</dbReference>
<dbReference type="PROSITE" id="PS00217">
    <property type="entry name" value="SUGAR_TRANSPORT_2"/>
    <property type="match status" value="1"/>
</dbReference>
<dbReference type="InterPro" id="IPR005828">
    <property type="entry name" value="MFS_sugar_transport-like"/>
</dbReference>
<keyword evidence="3 8" id="KW-0813">Transport</keyword>
<dbReference type="Pfam" id="PF00083">
    <property type="entry name" value="Sugar_tr"/>
    <property type="match status" value="1"/>
</dbReference>
<feature type="transmembrane region" description="Helical" evidence="9">
    <location>
        <begin position="61"/>
        <end position="80"/>
    </location>
</feature>
<proteinExistence type="inferred from homology"/>